<sequence length="122" mass="13051">MSTKAMAWAFEKEVSAETWNVLLRLAHDADDAGLVVFSHGYLSHLTGEPQGRVQAALAELVVKGLVKSTSLPDSAAVAEAGHDQALCLQLGNTAQERAVPQEFLDEVNADRARRQAEIGGIL</sequence>
<evidence type="ECO:0008006" key="3">
    <source>
        <dbReference type="Google" id="ProtNLM"/>
    </source>
</evidence>
<organism evidence="1 2">
    <name type="scientific">Pseudarthrobacter psychrotolerans</name>
    <dbReference type="NCBI Taxonomy" id="2697569"/>
    <lineage>
        <taxon>Bacteria</taxon>
        <taxon>Bacillati</taxon>
        <taxon>Actinomycetota</taxon>
        <taxon>Actinomycetes</taxon>
        <taxon>Micrococcales</taxon>
        <taxon>Micrococcaceae</taxon>
        <taxon>Pseudarthrobacter</taxon>
    </lineage>
</organism>
<evidence type="ECO:0000313" key="1">
    <source>
        <dbReference type="EMBL" id="QHK22573.1"/>
    </source>
</evidence>
<evidence type="ECO:0000313" key="2">
    <source>
        <dbReference type="Proteomes" id="UP000464186"/>
    </source>
</evidence>
<keyword evidence="2" id="KW-1185">Reference proteome</keyword>
<keyword evidence="1" id="KW-0614">Plasmid</keyword>
<dbReference type="Proteomes" id="UP000464186">
    <property type="component" value="Plasmid unnamed1"/>
</dbReference>
<dbReference type="EMBL" id="CP047899">
    <property type="protein sequence ID" value="QHK22573.1"/>
    <property type="molecule type" value="Genomic_DNA"/>
</dbReference>
<protein>
    <recommendedName>
        <fullName evidence="3">MarR family transcriptional regulator</fullName>
    </recommendedName>
</protein>
<reference evidence="1 2" key="1">
    <citation type="submission" date="2020-01" db="EMBL/GenBank/DDBJ databases">
        <title>Pseudarthrobacter psychrotolerans sp. nov., isolated from antarctic soil.</title>
        <authorList>
            <person name="Shin Y."/>
            <person name="Park W."/>
        </authorList>
    </citation>
    <scope>NUCLEOTIDE SEQUENCE [LARGE SCALE GENOMIC DNA]</scope>
    <source>
        <strain evidence="1 2">YJ56</strain>
        <plasmid evidence="1 2">unnamed1</plasmid>
    </source>
</reference>
<proteinExistence type="predicted"/>
<dbReference type="KEGG" id="psey:GU243_23700"/>
<name>A0A6P1NU10_9MICC</name>
<accession>A0A6P1NU10</accession>
<dbReference type="AlphaFoldDB" id="A0A6P1NU10"/>
<geneLocation type="plasmid" evidence="1 2">
    <name>unnamed1</name>
</geneLocation>
<gene>
    <name evidence="1" type="ORF">GU243_23700</name>
</gene>